<dbReference type="Pfam" id="PF19780">
    <property type="entry name" value="DUF6265"/>
    <property type="match status" value="1"/>
</dbReference>
<organism evidence="2 3">
    <name type="scientific">Terrimonas ginsenosidimutans</name>
    <dbReference type="NCBI Taxonomy" id="2908004"/>
    <lineage>
        <taxon>Bacteria</taxon>
        <taxon>Pseudomonadati</taxon>
        <taxon>Bacteroidota</taxon>
        <taxon>Chitinophagia</taxon>
        <taxon>Chitinophagales</taxon>
        <taxon>Chitinophagaceae</taxon>
        <taxon>Terrimonas</taxon>
    </lineage>
</organism>
<dbReference type="EMBL" id="JAKLTR010000012">
    <property type="protein sequence ID" value="MCG2616320.1"/>
    <property type="molecule type" value="Genomic_DNA"/>
</dbReference>
<feature type="domain" description="DUF6265" evidence="1">
    <location>
        <begin position="32"/>
        <end position="140"/>
    </location>
</feature>
<evidence type="ECO:0000259" key="1">
    <source>
        <dbReference type="Pfam" id="PF19780"/>
    </source>
</evidence>
<accession>A0ABS9KVI1</accession>
<dbReference type="InterPro" id="IPR046232">
    <property type="entry name" value="DUF6265"/>
</dbReference>
<dbReference type="RefSeq" id="WP_237874854.1">
    <property type="nucleotide sequence ID" value="NZ_JAKLTR010000012.1"/>
</dbReference>
<evidence type="ECO:0000313" key="3">
    <source>
        <dbReference type="Proteomes" id="UP001165367"/>
    </source>
</evidence>
<proteinExistence type="predicted"/>
<evidence type="ECO:0000313" key="2">
    <source>
        <dbReference type="EMBL" id="MCG2616320.1"/>
    </source>
</evidence>
<gene>
    <name evidence="2" type="ORF">LZZ85_18620</name>
</gene>
<reference evidence="2" key="1">
    <citation type="submission" date="2022-01" db="EMBL/GenBank/DDBJ databases">
        <authorList>
            <person name="Jo J.-H."/>
            <person name="Im W.-T."/>
        </authorList>
    </citation>
    <scope>NUCLEOTIDE SEQUENCE</scope>
    <source>
        <strain evidence="2">NA20</strain>
    </source>
</reference>
<protein>
    <submittedName>
        <fullName evidence="2">DUF6265 family protein</fullName>
    </submittedName>
</protein>
<keyword evidence="3" id="KW-1185">Reference proteome</keyword>
<dbReference type="Proteomes" id="UP001165367">
    <property type="component" value="Unassembled WGS sequence"/>
</dbReference>
<sequence length="159" mass="18420">MKKEMKLFIVIVSLVFIYAWTTKPARDIKKTEWLIGTWENKTPKGTIYETWRKVSADEFSGKSYILKDRDTIVFETIRLVQETDGLFYVPTVKNQNDAFPVRFAATTISATKMVFENPQHDFPKTISYTQIATDSLVAEIGGSRNGQERRQAFPMKRIR</sequence>
<comment type="caution">
    <text evidence="2">The sequence shown here is derived from an EMBL/GenBank/DDBJ whole genome shotgun (WGS) entry which is preliminary data.</text>
</comment>
<name>A0ABS9KVI1_9BACT</name>